<dbReference type="InterPro" id="IPR001106">
    <property type="entry name" value="Aromatic_Lyase"/>
</dbReference>
<dbReference type="Pfam" id="PF00248">
    <property type="entry name" value="Aldo_ket_red"/>
    <property type="match status" value="1"/>
</dbReference>
<gene>
    <name evidence="2" type="ordered locus">VMUT_1891</name>
</gene>
<proteinExistence type="predicted"/>
<dbReference type="InterPro" id="IPR023210">
    <property type="entry name" value="NADP_OxRdtase_dom"/>
</dbReference>
<feature type="domain" description="NADP-dependent oxidoreductase" evidence="1">
    <location>
        <begin position="59"/>
        <end position="293"/>
    </location>
</feature>
<dbReference type="Gene3D" id="3.20.20.100">
    <property type="entry name" value="NADP-dependent oxidoreductase domain"/>
    <property type="match status" value="1"/>
</dbReference>
<accession>F0QVR8</accession>
<sequence>MSRSRRSLEEIIHSGVKIYGVNTGLGDLYNVPVSPEDVAKYSLDILNEVARVLSELLGYDVNVFTKVGYEVGKLVNGRHVQNFSVNYIVNAVRESFRRLGRRITLLQLHNPPISVIRDRELHRALLKLVDEGYIEHLGVALGPETNVLSEGLAAIDEGYEAIMFVFNILEQEPGRTLIRRGMENAVGLITRVPHASNVLTDRQEVNFGSRDHRSLRDRDWLARAVGFTNTRIRPIAKSLGMDLETLAIKYVLTYPISTVMVTATSIDELVKYVNAADGNYLNSDVIKTLEKLYAEFTEPIAVK</sequence>
<organism evidence="2 3">
    <name type="scientific">Vulcanisaeta moutnovskia (strain 768-28)</name>
    <dbReference type="NCBI Taxonomy" id="985053"/>
    <lineage>
        <taxon>Archaea</taxon>
        <taxon>Thermoproteota</taxon>
        <taxon>Thermoprotei</taxon>
        <taxon>Thermoproteales</taxon>
        <taxon>Thermoproteaceae</taxon>
        <taxon>Vulcanisaeta</taxon>
    </lineage>
</organism>
<name>F0QVR8_VULM7</name>
<dbReference type="KEGG" id="vmo:VMUT_1891"/>
<evidence type="ECO:0000313" key="2">
    <source>
        <dbReference type="EMBL" id="ADY02092.1"/>
    </source>
</evidence>
<protein>
    <submittedName>
        <fullName evidence="2">Aldo/keto reductase</fullName>
    </submittedName>
</protein>
<dbReference type="InterPro" id="IPR036812">
    <property type="entry name" value="NAD(P)_OxRdtase_dom_sf"/>
</dbReference>
<dbReference type="InterPro" id="IPR008948">
    <property type="entry name" value="L-Aspartase-like"/>
</dbReference>
<dbReference type="HOGENOM" id="CLU_023205_2_3_2"/>
<dbReference type="GO" id="GO:0003824">
    <property type="term" value="F:catalytic activity"/>
    <property type="evidence" value="ECO:0007669"/>
    <property type="project" value="InterPro"/>
</dbReference>
<dbReference type="PANTHER" id="PTHR43312">
    <property type="entry name" value="D-THREO-ALDOSE 1-DEHYDROGENASE"/>
    <property type="match status" value="1"/>
</dbReference>
<dbReference type="InterPro" id="IPR053135">
    <property type="entry name" value="AKR2_Oxidoreductase"/>
</dbReference>
<dbReference type="eggNOG" id="arCOG01617">
    <property type="taxonomic scope" value="Archaea"/>
</dbReference>
<evidence type="ECO:0000313" key="3">
    <source>
        <dbReference type="Proteomes" id="UP000007485"/>
    </source>
</evidence>
<evidence type="ECO:0000259" key="1">
    <source>
        <dbReference type="Pfam" id="PF00248"/>
    </source>
</evidence>
<keyword evidence="3" id="KW-1185">Reference proteome</keyword>
<dbReference type="EMBL" id="CP002529">
    <property type="protein sequence ID" value="ADY02092.1"/>
    <property type="molecule type" value="Genomic_DNA"/>
</dbReference>
<dbReference type="SUPFAM" id="SSF48557">
    <property type="entry name" value="L-aspartase-like"/>
    <property type="match status" value="1"/>
</dbReference>
<reference evidence="2 3" key="1">
    <citation type="journal article" date="2011" name="J. Bacteriol.">
        <title>Complete genome sequence of 'Vulcanisaeta moutnovskia' strain 768-28, a novel member of the hyperthermophilic crenarchaeal genus vulcanisaeta.</title>
        <authorList>
            <person name="Gumerov V.M."/>
            <person name="Mardanov A.V."/>
            <person name="Beletsky A.V."/>
            <person name="Prokofeva M.I."/>
            <person name="Bonch-Osmolovskaya E.A."/>
            <person name="Ravin N.V."/>
            <person name="Skryabin K.G."/>
        </authorList>
    </citation>
    <scope>NUCLEOTIDE SEQUENCE [LARGE SCALE GENOMIC DNA]</scope>
    <source>
        <strain evidence="2 3">768-28</strain>
    </source>
</reference>
<dbReference type="STRING" id="985053.VMUT_1891"/>
<dbReference type="Pfam" id="PF00221">
    <property type="entry name" value="Lyase_aromatic"/>
    <property type="match status" value="1"/>
</dbReference>
<dbReference type="Proteomes" id="UP000007485">
    <property type="component" value="Chromosome"/>
</dbReference>
<dbReference type="PANTHER" id="PTHR43312:SF1">
    <property type="entry name" value="NADP-DEPENDENT OXIDOREDUCTASE DOMAIN-CONTAINING PROTEIN"/>
    <property type="match status" value="1"/>
</dbReference>
<dbReference type="eggNOG" id="arCOG04671">
    <property type="taxonomic scope" value="Archaea"/>
</dbReference>
<dbReference type="AlphaFoldDB" id="F0QVR8"/>
<dbReference type="SUPFAM" id="SSF51430">
    <property type="entry name" value="NAD(P)-linked oxidoreductase"/>
    <property type="match status" value="1"/>
</dbReference>